<feature type="transmembrane region" description="Helical" evidence="6">
    <location>
        <begin position="169"/>
        <end position="198"/>
    </location>
</feature>
<reference evidence="8 9" key="1">
    <citation type="submission" date="2020-08" db="EMBL/GenBank/DDBJ databases">
        <title>Whole genome shotgun sequence of Actinocatenispora thailandica NBRC 105041.</title>
        <authorList>
            <person name="Komaki H."/>
            <person name="Tamura T."/>
        </authorList>
    </citation>
    <scope>NUCLEOTIDE SEQUENCE [LARGE SCALE GENOMIC DNA]</scope>
    <source>
        <strain evidence="8 9">NBRC 105041</strain>
    </source>
</reference>
<feature type="transmembrane region" description="Helical" evidence="6">
    <location>
        <begin position="6"/>
        <end position="23"/>
    </location>
</feature>
<dbReference type="RefSeq" id="WP_203964548.1">
    <property type="nucleotide sequence ID" value="NZ_AP023355.1"/>
</dbReference>
<evidence type="ECO:0000256" key="6">
    <source>
        <dbReference type="SAM" id="Phobius"/>
    </source>
</evidence>
<evidence type="ECO:0000256" key="3">
    <source>
        <dbReference type="ARBA" id="ARBA00022692"/>
    </source>
</evidence>
<evidence type="ECO:0000313" key="8">
    <source>
        <dbReference type="EMBL" id="BCJ38524.1"/>
    </source>
</evidence>
<feature type="transmembrane region" description="Helical" evidence="6">
    <location>
        <begin position="219"/>
        <end position="238"/>
    </location>
</feature>
<feature type="transmembrane region" description="Helical" evidence="6">
    <location>
        <begin position="438"/>
        <end position="461"/>
    </location>
</feature>
<keyword evidence="2" id="KW-1003">Cell membrane</keyword>
<feature type="transmembrane region" description="Helical" evidence="6">
    <location>
        <begin position="44"/>
        <end position="67"/>
    </location>
</feature>
<dbReference type="PANTHER" id="PTHR30287:SF1">
    <property type="entry name" value="INNER MEMBRANE PROTEIN"/>
    <property type="match status" value="1"/>
</dbReference>
<keyword evidence="4 6" id="KW-1133">Transmembrane helix</keyword>
<keyword evidence="9" id="KW-1185">Reference proteome</keyword>
<dbReference type="KEGG" id="atl:Athai_60270"/>
<name>A0A7R7I0H3_9ACTN</name>
<sequence length="557" mass="56535">MLGVTGFTAVFVLVGAISLVARRRLRELALLRTVGATPAQLRRLLGVETALVGLVAGIPGAVGGALAADAVAQRFRDVGVVPAQFPVRVNVGVLLAAVAAGVAISVVSGALAARRATTIAPTEALRETVTAPAGGVAFRIVAAVLTAAGGIGVLVFVPLRSNMGIGMSFVSAALLMCSIAAAGPLLARVFGTALGAVLGRGGATGRLAAATTRTQPRRVAAVALPLALMVAITVTLLGTSTLTGQVAEHQQAQRSAGADWQLAPRAGSGVPLPVAQRLARLPGATGVAATLPSTIMIDDHGKPEHHSAQGRYATGAPALDLDVTAGRLGTGMAVGADLAAGQGWQVGDRVTVWLPDASTASLRIDAVYQRVAGFGEVVLPAALVAAHDPRGLVGALYLRGDDRLAETVRHQYPQLTVIEAQRTVATRGIETQQAAFDALTAILLGFIAISVANAFAMAAIARRREFADLRLAGATARQVHAMAVRETLIAVCLGLALGWAVTTVVVGAYGLAQDGHWHPVVAPAGYAAVIGGTGLLGLVAGIVPTRLLVRRRALPAT</sequence>
<feature type="transmembrane region" description="Helical" evidence="6">
    <location>
        <begin position="87"/>
        <end position="112"/>
    </location>
</feature>
<feature type="domain" description="ABC3 transporter permease C-terminal" evidence="7">
    <location>
        <begin position="3"/>
        <end position="120"/>
    </location>
</feature>
<organism evidence="8 9">
    <name type="scientific">Actinocatenispora thailandica</name>
    <dbReference type="NCBI Taxonomy" id="227318"/>
    <lineage>
        <taxon>Bacteria</taxon>
        <taxon>Bacillati</taxon>
        <taxon>Actinomycetota</taxon>
        <taxon>Actinomycetes</taxon>
        <taxon>Micromonosporales</taxon>
        <taxon>Micromonosporaceae</taxon>
        <taxon>Actinocatenispora</taxon>
    </lineage>
</organism>
<keyword evidence="3 6" id="KW-0812">Transmembrane</keyword>
<dbReference type="InterPro" id="IPR038766">
    <property type="entry name" value="Membrane_comp_ABC_pdt"/>
</dbReference>
<evidence type="ECO:0000256" key="1">
    <source>
        <dbReference type="ARBA" id="ARBA00004651"/>
    </source>
</evidence>
<dbReference type="Pfam" id="PF02687">
    <property type="entry name" value="FtsX"/>
    <property type="match status" value="2"/>
</dbReference>
<dbReference type="EMBL" id="AP023355">
    <property type="protein sequence ID" value="BCJ38524.1"/>
    <property type="molecule type" value="Genomic_DNA"/>
</dbReference>
<accession>A0A7R7I0H3</accession>
<feature type="transmembrane region" description="Helical" evidence="6">
    <location>
        <begin position="133"/>
        <end position="157"/>
    </location>
</feature>
<proteinExistence type="predicted"/>
<keyword evidence="5 6" id="KW-0472">Membrane</keyword>
<evidence type="ECO:0000313" key="9">
    <source>
        <dbReference type="Proteomes" id="UP000611640"/>
    </source>
</evidence>
<evidence type="ECO:0000256" key="5">
    <source>
        <dbReference type="ARBA" id="ARBA00023136"/>
    </source>
</evidence>
<protein>
    <recommendedName>
        <fullName evidence="7">ABC3 transporter permease C-terminal domain-containing protein</fullName>
    </recommendedName>
</protein>
<gene>
    <name evidence="8" type="ORF">Athai_60270</name>
</gene>
<dbReference type="AlphaFoldDB" id="A0A7R7I0H3"/>
<dbReference type="PANTHER" id="PTHR30287">
    <property type="entry name" value="MEMBRANE COMPONENT OF PREDICTED ABC SUPERFAMILY METABOLITE UPTAKE TRANSPORTER"/>
    <property type="match status" value="1"/>
</dbReference>
<dbReference type="Proteomes" id="UP000611640">
    <property type="component" value="Chromosome"/>
</dbReference>
<feature type="transmembrane region" description="Helical" evidence="6">
    <location>
        <begin position="487"/>
        <end position="512"/>
    </location>
</feature>
<dbReference type="GO" id="GO:0005886">
    <property type="term" value="C:plasma membrane"/>
    <property type="evidence" value="ECO:0007669"/>
    <property type="project" value="UniProtKB-SubCell"/>
</dbReference>
<evidence type="ECO:0000259" key="7">
    <source>
        <dbReference type="Pfam" id="PF02687"/>
    </source>
</evidence>
<evidence type="ECO:0000256" key="2">
    <source>
        <dbReference type="ARBA" id="ARBA00022475"/>
    </source>
</evidence>
<feature type="domain" description="ABC3 transporter permease C-terminal" evidence="7">
    <location>
        <begin position="440"/>
        <end position="550"/>
    </location>
</feature>
<dbReference type="InterPro" id="IPR003838">
    <property type="entry name" value="ABC3_permease_C"/>
</dbReference>
<feature type="transmembrane region" description="Helical" evidence="6">
    <location>
        <begin position="524"/>
        <end position="543"/>
    </location>
</feature>
<evidence type="ECO:0000256" key="4">
    <source>
        <dbReference type="ARBA" id="ARBA00022989"/>
    </source>
</evidence>
<comment type="subcellular location">
    <subcellularLocation>
        <location evidence="1">Cell membrane</location>
        <topology evidence="1">Multi-pass membrane protein</topology>
    </subcellularLocation>
</comment>